<sequence>MKPHNYKDDEFIHLVYKGSKKDEMIEIPFRDIESMDLNKRGTPIPYTMSNVVNLERYMLLYWSPIIGSDSIILFLHLWEYCDRKSGVDICYPKINELALRMGKTAPTIRNILKKLEENNFIITIHRLNRLHNNKETSPIYKLRQTIPLISKEQYLKLPESLQKRHDDYMERFATGTDLEWFTYDSNETIESLKANGDKIISSKSREEIKAVLKREQEEEFIMANLGDDIKNTLIPNKEFLELLMDYNFSKASAEIYFQNSIVLYDSSIFTVHIITQSSSQKEFLENGLNEYQQSNLRKALDKIYEESIYDIKYFTAEQYIMKILKG</sequence>
<name>A0A2N0ZB07_9BACI</name>
<organism evidence="1 2">
    <name type="scientific">Cytobacillus horneckiae</name>
    <dbReference type="NCBI Taxonomy" id="549687"/>
    <lineage>
        <taxon>Bacteria</taxon>
        <taxon>Bacillati</taxon>
        <taxon>Bacillota</taxon>
        <taxon>Bacilli</taxon>
        <taxon>Bacillales</taxon>
        <taxon>Bacillaceae</taxon>
        <taxon>Cytobacillus</taxon>
    </lineage>
</organism>
<dbReference type="AlphaFoldDB" id="A0A2N0ZB07"/>
<dbReference type="Gene3D" id="1.10.10.10">
    <property type="entry name" value="Winged helix-like DNA-binding domain superfamily/Winged helix DNA-binding domain"/>
    <property type="match status" value="1"/>
</dbReference>
<protein>
    <submittedName>
        <fullName evidence="1">Helix-turn-helix domain-containing protein</fullName>
    </submittedName>
</protein>
<dbReference type="RefSeq" id="WP_066194530.1">
    <property type="nucleotide sequence ID" value="NZ_JARSFA010000044.1"/>
</dbReference>
<accession>A0A2N0ZB07</accession>
<comment type="caution">
    <text evidence="1">The sequence shown here is derived from an EMBL/GenBank/DDBJ whole genome shotgun (WGS) entry which is preliminary data.</text>
</comment>
<gene>
    <name evidence="1" type="ORF">CWS20_22795</name>
</gene>
<evidence type="ECO:0000313" key="2">
    <source>
        <dbReference type="Proteomes" id="UP000233343"/>
    </source>
</evidence>
<reference evidence="1 2" key="1">
    <citation type="journal article" date="2010" name="Int. J. Syst. Evol. Microbiol.">
        <title>Bacillus horneckiae sp. nov., isolated from a spacecraft-assembly clean room.</title>
        <authorList>
            <person name="Vaishampayan P."/>
            <person name="Probst A."/>
            <person name="Krishnamurthi S."/>
            <person name="Ghosh S."/>
            <person name="Osman S."/>
            <person name="McDowall A."/>
            <person name="Ruckmani A."/>
            <person name="Mayilraj S."/>
            <person name="Venkateswaran K."/>
        </authorList>
    </citation>
    <scope>NUCLEOTIDE SEQUENCE [LARGE SCALE GENOMIC DNA]</scope>
    <source>
        <strain evidence="2">1PO1SC</strain>
    </source>
</reference>
<dbReference type="Proteomes" id="UP000233343">
    <property type="component" value="Unassembled WGS sequence"/>
</dbReference>
<dbReference type="EMBL" id="PISD01000061">
    <property type="protein sequence ID" value="PKG26679.1"/>
    <property type="molecule type" value="Genomic_DNA"/>
</dbReference>
<dbReference type="InterPro" id="IPR036388">
    <property type="entry name" value="WH-like_DNA-bd_sf"/>
</dbReference>
<proteinExistence type="predicted"/>
<evidence type="ECO:0000313" key="1">
    <source>
        <dbReference type="EMBL" id="PKG26679.1"/>
    </source>
</evidence>
<keyword evidence="2" id="KW-1185">Reference proteome</keyword>